<accession>A0AA40B0E6</accession>
<proteinExistence type="predicted"/>
<dbReference type="PANTHER" id="PTHR37827:SF1">
    <property type="entry name" value="HNH DOMAIN-CONTAINING PROTEIN"/>
    <property type="match status" value="1"/>
</dbReference>
<dbReference type="PANTHER" id="PTHR37827">
    <property type="entry name" value="TUDOR DOMAIN-CONTAINING PROTEIN"/>
    <property type="match status" value="1"/>
</dbReference>
<feature type="region of interest" description="Disordered" evidence="1">
    <location>
        <begin position="34"/>
        <end position="58"/>
    </location>
</feature>
<evidence type="ECO:0008006" key="4">
    <source>
        <dbReference type="Google" id="ProtNLM"/>
    </source>
</evidence>
<dbReference type="AlphaFoldDB" id="A0AA40B0E6"/>
<reference evidence="2" key="1">
    <citation type="submission" date="2023-06" db="EMBL/GenBank/DDBJ databases">
        <title>Genome-scale phylogeny and comparative genomics of the fungal order Sordariales.</title>
        <authorList>
            <consortium name="Lawrence Berkeley National Laboratory"/>
            <person name="Hensen N."/>
            <person name="Bonometti L."/>
            <person name="Westerberg I."/>
            <person name="Brannstrom I.O."/>
            <person name="Guillou S."/>
            <person name="Cros-Aarteil S."/>
            <person name="Calhoun S."/>
            <person name="Haridas S."/>
            <person name="Kuo A."/>
            <person name="Mondo S."/>
            <person name="Pangilinan J."/>
            <person name="Riley R."/>
            <person name="Labutti K."/>
            <person name="Andreopoulos B."/>
            <person name="Lipzen A."/>
            <person name="Chen C."/>
            <person name="Yanf M."/>
            <person name="Daum C."/>
            <person name="Ng V."/>
            <person name="Clum A."/>
            <person name="Steindorff A."/>
            <person name="Ohm R."/>
            <person name="Martin F."/>
            <person name="Silar P."/>
            <person name="Natvig D."/>
            <person name="Lalanne C."/>
            <person name="Gautier V."/>
            <person name="Ament-Velasquez S.L."/>
            <person name="Kruys A."/>
            <person name="Hutchinson M.I."/>
            <person name="Powell A.J."/>
            <person name="Barry K."/>
            <person name="Miller A.N."/>
            <person name="Grigoriev I.V."/>
            <person name="Debuchy R."/>
            <person name="Gladieux P."/>
            <person name="Thoren M.H."/>
            <person name="Johannesson H."/>
        </authorList>
    </citation>
    <scope>NUCLEOTIDE SEQUENCE</scope>
    <source>
        <strain evidence="2">SMH4607-1</strain>
    </source>
</reference>
<sequence>MSHQIPDEAIANYEQFRDSLSLVIIGRLTRAPVSKTKRRAKSKTQPSPATPDNTSDITNVATDAEELSDFIDYLAIEIFTSLPADLQTVDHHTWSSDPSLQTKYPLPLTAETATRFLITLDPSVTDSLLTYGITNSSAGSSPTITSSEPPISPSDLLAPVLSAYLTTATTPPPPPASTKGKVTACELCGRDWINLTYHHLIPRMVHAKVVKRGWHRADELQNVAWLCGACHRFVHHFAGHEELARSYYTVGLLREQPEIEAWVAWVGRLRWKGLGTGRRKGV</sequence>
<dbReference type="EMBL" id="JAUKUA010000002">
    <property type="protein sequence ID" value="KAK0725338.1"/>
    <property type="molecule type" value="Genomic_DNA"/>
</dbReference>
<organism evidence="2 3">
    <name type="scientific">Lasiosphaeris hirsuta</name>
    <dbReference type="NCBI Taxonomy" id="260670"/>
    <lineage>
        <taxon>Eukaryota</taxon>
        <taxon>Fungi</taxon>
        <taxon>Dikarya</taxon>
        <taxon>Ascomycota</taxon>
        <taxon>Pezizomycotina</taxon>
        <taxon>Sordariomycetes</taxon>
        <taxon>Sordariomycetidae</taxon>
        <taxon>Sordariales</taxon>
        <taxon>Lasiosphaeriaceae</taxon>
        <taxon>Lasiosphaeris</taxon>
    </lineage>
</organism>
<comment type="caution">
    <text evidence="2">The sequence shown here is derived from an EMBL/GenBank/DDBJ whole genome shotgun (WGS) entry which is preliminary data.</text>
</comment>
<feature type="compositionally biased region" description="Polar residues" evidence="1">
    <location>
        <begin position="43"/>
        <end position="58"/>
    </location>
</feature>
<name>A0AA40B0E6_9PEZI</name>
<keyword evidence="3" id="KW-1185">Reference proteome</keyword>
<protein>
    <recommendedName>
        <fullName evidence="4">HNH domain-containing protein</fullName>
    </recommendedName>
</protein>
<evidence type="ECO:0000313" key="3">
    <source>
        <dbReference type="Proteomes" id="UP001172102"/>
    </source>
</evidence>
<dbReference type="Proteomes" id="UP001172102">
    <property type="component" value="Unassembled WGS sequence"/>
</dbReference>
<gene>
    <name evidence="2" type="ORF">B0H67DRAFT_550932</name>
</gene>
<evidence type="ECO:0000256" key="1">
    <source>
        <dbReference type="SAM" id="MobiDB-lite"/>
    </source>
</evidence>
<evidence type="ECO:0000313" key="2">
    <source>
        <dbReference type="EMBL" id="KAK0725338.1"/>
    </source>
</evidence>
<dbReference type="CDD" id="cd00085">
    <property type="entry name" value="HNHc"/>
    <property type="match status" value="1"/>
</dbReference>
<dbReference type="InterPro" id="IPR003615">
    <property type="entry name" value="HNH_nuc"/>
</dbReference>